<reference evidence="1" key="1">
    <citation type="submission" date="2022-04" db="EMBL/GenBank/DDBJ databases">
        <title>Jade perch genome.</title>
        <authorList>
            <person name="Chao B."/>
        </authorList>
    </citation>
    <scope>NUCLEOTIDE SEQUENCE</scope>
    <source>
        <strain evidence="1">CB-2022</strain>
    </source>
</reference>
<proteinExistence type="predicted"/>
<organism evidence="1 2">
    <name type="scientific">Scortum barcoo</name>
    <name type="common">barcoo grunter</name>
    <dbReference type="NCBI Taxonomy" id="214431"/>
    <lineage>
        <taxon>Eukaryota</taxon>
        <taxon>Metazoa</taxon>
        <taxon>Chordata</taxon>
        <taxon>Craniata</taxon>
        <taxon>Vertebrata</taxon>
        <taxon>Euteleostomi</taxon>
        <taxon>Actinopterygii</taxon>
        <taxon>Neopterygii</taxon>
        <taxon>Teleostei</taxon>
        <taxon>Neoteleostei</taxon>
        <taxon>Acanthomorphata</taxon>
        <taxon>Eupercaria</taxon>
        <taxon>Centrarchiformes</taxon>
        <taxon>Terapontoidei</taxon>
        <taxon>Terapontidae</taxon>
        <taxon>Scortum</taxon>
    </lineage>
</organism>
<sequence>MTAGRYGNCVTLRAAGGENKSARTRFSLRFSTTRAPGQRPDELARRLQPRTPHKGPSRVSTEPSRSRSGLQRTRTHQPADGRVSGPDTRGFIRARSRSLPQTQQQQVRTDSSVEVRERERERERERVKHIAHFVEEL</sequence>
<keyword evidence="2" id="KW-1185">Reference proteome</keyword>
<protein>
    <submittedName>
        <fullName evidence="1">Uncharacterized protein</fullName>
    </submittedName>
</protein>
<accession>A0ACB8V923</accession>
<comment type="caution">
    <text evidence="1">The sequence shown here is derived from an EMBL/GenBank/DDBJ whole genome shotgun (WGS) entry which is preliminary data.</text>
</comment>
<name>A0ACB8V923_9TELE</name>
<evidence type="ECO:0000313" key="1">
    <source>
        <dbReference type="EMBL" id="KAI3351966.1"/>
    </source>
</evidence>
<dbReference type="EMBL" id="CM041554">
    <property type="protein sequence ID" value="KAI3351966.1"/>
    <property type="molecule type" value="Genomic_DNA"/>
</dbReference>
<dbReference type="Proteomes" id="UP000831701">
    <property type="component" value="Chromosome 24"/>
</dbReference>
<gene>
    <name evidence="1" type="ORF">L3Q82_020784</name>
</gene>
<evidence type="ECO:0000313" key="2">
    <source>
        <dbReference type="Proteomes" id="UP000831701"/>
    </source>
</evidence>